<dbReference type="InterPro" id="IPR000160">
    <property type="entry name" value="GGDEF_dom"/>
</dbReference>
<dbReference type="Pfam" id="PF00990">
    <property type="entry name" value="GGDEF"/>
    <property type="match status" value="1"/>
</dbReference>
<sequence length="439" mass="48588">MPLIILALAAALLLIFLLTRLLRREHQARQRLALHDQLFDKLSDGVLLIDRNGHIRQHNQAAARLLGKADSELLGSPLTDAVPQLAQAEPLAAGQRLHIVSATGSRLALAVCRLDETAENLVLLQPASEAERSLEDIERFKHSQYFARIGTWDWDIDTNRLYWSEAIYAMFGHAVGAVTPSYELFCASLHPDDRERVRAGELRCIETGENHDEEYRVIWPDGSLHWLRETGNVVKNAEGAAVKMLGVVRDITEEKVWANQMHQLAHHDALTGLPNRLVFEDRLRNALERARRNATRVALVFIDLNGFKAINDAHGHAAGDQVLVATAQKLKGALRESDSVARIGGDEFVVILEGLALDCVLEEEARQIGEKILAALATPFGSENPQRIGASLGIAVFPDHAPSMDRLIHSADLAMYEAKRSGENQYRLGSPGQQRASVE</sequence>
<dbReference type="InterPro" id="IPR052155">
    <property type="entry name" value="Biofilm_reg_signaling"/>
</dbReference>
<name>A0A6M8FFQ1_9GAMM</name>
<dbReference type="KEGG" id="pcam:HNE05_06270"/>
<evidence type="ECO:0000313" key="6">
    <source>
        <dbReference type="EMBL" id="QKE62980.1"/>
    </source>
</evidence>
<dbReference type="PANTHER" id="PTHR44757:SF2">
    <property type="entry name" value="BIOFILM ARCHITECTURE MAINTENANCE PROTEIN MBAA"/>
    <property type="match status" value="1"/>
</dbReference>
<dbReference type="PROSITE" id="PS50113">
    <property type="entry name" value="PAC"/>
    <property type="match status" value="1"/>
</dbReference>
<dbReference type="InterPro" id="IPR035965">
    <property type="entry name" value="PAS-like_dom_sf"/>
</dbReference>
<organism evidence="6 7">
    <name type="scientific">Aquipseudomonas campi</name>
    <dbReference type="NCBI Taxonomy" id="2731681"/>
    <lineage>
        <taxon>Bacteria</taxon>
        <taxon>Pseudomonadati</taxon>
        <taxon>Pseudomonadota</taxon>
        <taxon>Gammaproteobacteria</taxon>
        <taxon>Pseudomonadales</taxon>
        <taxon>Pseudomonadaceae</taxon>
        <taxon>Aquipseudomonas</taxon>
    </lineage>
</organism>
<feature type="domain" description="PAC" evidence="4">
    <location>
        <begin position="211"/>
        <end position="263"/>
    </location>
</feature>
<dbReference type="NCBIfam" id="TIGR00254">
    <property type="entry name" value="GGDEF"/>
    <property type="match status" value="1"/>
</dbReference>
<dbReference type="Pfam" id="PF08447">
    <property type="entry name" value="PAS_3"/>
    <property type="match status" value="1"/>
</dbReference>
<dbReference type="FunFam" id="3.30.70.270:FF:000001">
    <property type="entry name" value="Diguanylate cyclase domain protein"/>
    <property type="match status" value="1"/>
</dbReference>
<feature type="domain" description="GGDEF" evidence="5">
    <location>
        <begin position="295"/>
        <end position="431"/>
    </location>
</feature>
<dbReference type="SUPFAM" id="SSF55785">
    <property type="entry name" value="PYP-like sensor domain (PAS domain)"/>
    <property type="match status" value="2"/>
</dbReference>
<dbReference type="NCBIfam" id="TIGR00229">
    <property type="entry name" value="sensory_box"/>
    <property type="match status" value="2"/>
</dbReference>
<comment type="subcellular location">
    <subcellularLocation>
        <location evidence="2">Cell inner membrane</location>
    </subcellularLocation>
</comment>
<evidence type="ECO:0000256" key="1">
    <source>
        <dbReference type="ARBA" id="ARBA00001946"/>
    </source>
</evidence>
<dbReference type="SUPFAM" id="SSF55073">
    <property type="entry name" value="Nucleotide cyclase"/>
    <property type="match status" value="1"/>
</dbReference>
<proteinExistence type="predicted"/>
<comment type="cofactor">
    <cofactor evidence="1">
        <name>Mg(2+)</name>
        <dbReference type="ChEBI" id="CHEBI:18420"/>
    </cofactor>
</comment>
<dbReference type="CDD" id="cd01949">
    <property type="entry name" value="GGDEF"/>
    <property type="match status" value="1"/>
</dbReference>
<dbReference type="InterPro" id="IPR029787">
    <property type="entry name" value="Nucleotide_cyclase"/>
</dbReference>
<dbReference type="PROSITE" id="PS50112">
    <property type="entry name" value="PAS"/>
    <property type="match status" value="1"/>
</dbReference>
<dbReference type="InterPro" id="IPR000700">
    <property type="entry name" value="PAS-assoc_C"/>
</dbReference>
<dbReference type="Proteomes" id="UP000501379">
    <property type="component" value="Chromosome"/>
</dbReference>
<dbReference type="EMBL" id="CP053697">
    <property type="protein sequence ID" value="QKE62980.1"/>
    <property type="molecule type" value="Genomic_DNA"/>
</dbReference>
<evidence type="ECO:0000313" key="7">
    <source>
        <dbReference type="Proteomes" id="UP000501379"/>
    </source>
</evidence>
<dbReference type="SMART" id="SM00086">
    <property type="entry name" value="PAC"/>
    <property type="match status" value="1"/>
</dbReference>
<reference evidence="6" key="1">
    <citation type="submission" date="2020-07" db="EMBL/GenBank/DDBJ databases">
        <title>Nitrate ammonifying Pseudomonas campi sp. nov. isolated from German agricultural grassland.</title>
        <authorList>
            <person name="Timsy T."/>
            <person name="Ulrich A."/>
            <person name="Spanner T."/>
            <person name="Foesel B."/>
            <person name="Kolb S."/>
            <person name="Horn M.A."/>
            <person name="Behrendt U."/>
        </authorList>
    </citation>
    <scope>NUCLEOTIDE SEQUENCE</scope>
    <source>
        <strain evidence="6">S1-A32-2</strain>
    </source>
</reference>
<evidence type="ECO:0000259" key="3">
    <source>
        <dbReference type="PROSITE" id="PS50112"/>
    </source>
</evidence>
<accession>A0A6M8FFQ1</accession>
<dbReference type="SMART" id="SM00091">
    <property type="entry name" value="PAS"/>
    <property type="match status" value="2"/>
</dbReference>
<dbReference type="InterPro" id="IPR001610">
    <property type="entry name" value="PAC"/>
</dbReference>
<dbReference type="GO" id="GO:0005886">
    <property type="term" value="C:plasma membrane"/>
    <property type="evidence" value="ECO:0007669"/>
    <property type="project" value="UniProtKB-SubCell"/>
</dbReference>
<dbReference type="Gene3D" id="3.30.70.270">
    <property type="match status" value="1"/>
</dbReference>
<dbReference type="Gene3D" id="3.30.450.20">
    <property type="entry name" value="PAS domain"/>
    <property type="match status" value="2"/>
</dbReference>
<dbReference type="CDD" id="cd00130">
    <property type="entry name" value="PAS"/>
    <property type="match status" value="2"/>
</dbReference>
<dbReference type="Gene3D" id="2.10.70.100">
    <property type="match status" value="1"/>
</dbReference>
<evidence type="ECO:0000256" key="2">
    <source>
        <dbReference type="ARBA" id="ARBA00004533"/>
    </source>
</evidence>
<dbReference type="InterPro" id="IPR043128">
    <property type="entry name" value="Rev_trsase/Diguanyl_cyclase"/>
</dbReference>
<dbReference type="PANTHER" id="PTHR44757">
    <property type="entry name" value="DIGUANYLATE CYCLASE DGCP"/>
    <property type="match status" value="1"/>
</dbReference>
<gene>
    <name evidence="6" type="ORF">HNE05_06270</name>
</gene>
<dbReference type="SMART" id="SM00267">
    <property type="entry name" value="GGDEF"/>
    <property type="match status" value="1"/>
</dbReference>
<dbReference type="GO" id="GO:0003824">
    <property type="term" value="F:catalytic activity"/>
    <property type="evidence" value="ECO:0007669"/>
    <property type="project" value="UniProtKB-ARBA"/>
</dbReference>
<dbReference type="PROSITE" id="PS50887">
    <property type="entry name" value="GGDEF"/>
    <property type="match status" value="1"/>
</dbReference>
<evidence type="ECO:0000259" key="4">
    <source>
        <dbReference type="PROSITE" id="PS50113"/>
    </source>
</evidence>
<dbReference type="AlphaFoldDB" id="A0A6M8FFQ1"/>
<dbReference type="InterPro" id="IPR000014">
    <property type="entry name" value="PAS"/>
</dbReference>
<feature type="domain" description="PAS" evidence="3">
    <location>
        <begin position="31"/>
        <end position="75"/>
    </location>
</feature>
<dbReference type="RefSeq" id="WP_173205701.1">
    <property type="nucleotide sequence ID" value="NZ_CP053697.2"/>
</dbReference>
<dbReference type="Pfam" id="PF13188">
    <property type="entry name" value="PAS_8"/>
    <property type="match status" value="1"/>
</dbReference>
<protein>
    <submittedName>
        <fullName evidence="6">Diguanylate cyclase</fullName>
    </submittedName>
</protein>
<evidence type="ECO:0000259" key="5">
    <source>
        <dbReference type="PROSITE" id="PS50887"/>
    </source>
</evidence>
<dbReference type="InterPro" id="IPR013655">
    <property type="entry name" value="PAS_fold_3"/>
</dbReference>
<keyword evidence="7" id="KW-1185">Reference proteome</keyword>